<protein>
    <submittedName>
        <fullName evidence="1">Acyl-CoA thioester hydrolase</fullName>
    </submittedName>
</protein>
<dbReference type="EMBL" id="LT607750">
    <property type="protein sequence ID" value="SCG78533.1"/>
    <property type="molecule type" value="Genomic_DNA"/>
</dbReference>
<dbReference type="InterPro" id="IPR029069">
    <property type="entry name" value="HotDog_dom_sf"/>
</dbReference>
<dbReference type="Gene3D" id="3.10.129.10">
    <property type="entry name" value="Hotdog Thioesterase"/>
    <property type="match status" value="1"/>
</dbReference>
<reference evidence="1 2" key="1">
    <citation type="submission" date="2016-06" db="EMBL/GenBank/DDBJ databases">
        <authorList>
            <person name="Kjaerup R.B."/>
            <person name="Dalgaard T.S."/>
            <person name="Juul-Madsen H.R."/>
        </authorList>
    </citation>
    <scope>NUCLEOTIDE SEQUENCE [LARGE SCALE GENOMIC DNA]</scope>
    <source>
        <strain evidence="1 2">DSM 43904</strain>
    </source>
</reference>
<accession>A0A1C5K6V2</accession>
<dbReference type="AlphaFoldDB" id="A0A1C5K6V2"/>
<dbReference type="SUPFAM" id="SSF54637">
    <property type="entry name" value="Thioesterase/thiol ester dehydrase-isomerase"/>
    <property type="match status" value="1"/>
</dbReference>
<gene>
    <name evidence="1" type="ORF">GA0070609_5615</name>
</gene>
<organism evidence="1 2">
    <name type="scientific">Micromonospora echinaurantiaca</name>
    <dbReference type="NCBI Taxonomy" id="47857"/>
    <lineage>
        <taxon>Bacteria</taxon>
        <taxon>Bacillati</taxon>
        <taxon>Actinomycetota</taxon>
        <taxon>Actinomycetes</taxon>
        <taxon>Micromonosporales</taxon>
        <taxon>Micromonosporaceae</taxon>
        <taxon>Micromonospora</taxon>
    </lineage>
</organism>
<dbReference type="CDD" id="cd00586">
    <property type="entry name" value="4HBT"/>
    <property type="match status" value="1"/>
</dbReference>
<evidence type="ECO:0000313" key="1">
    <source>
        <dbReference type="EMBL" id="SCG78533.1"/>
    </source>
</evidence>
<proteinExistence type="predicted"/>
<keyword evidence="2" id="KW-1185">Reference proteome</keyword>
<keyword evidence="1" id="KW-0378">Hydrolase</keyword>
<dbReference type="Pfam" id="PF13279">
    <property type="entry name" value="4HBT_2"/>
    <property type="match status" value="1"/>
</dbReference>
<evidence type="ECO:0000313" key="2">
    <source>
        <dbReference type="Proteomes" id="UP000198217"/>
    </source>
</evidence>
<sequence length="155" mass="17200">MSHAIADQPTVEFGHVEHVTVHFDDLDAMGILHNARYAVLLERALTPYWAERGVAYRGGRDTPPDVFHAVREFTITYRAPIVGTGPVAVHFWLEHFGTSSAEYAYQFRSVDGHTLHAEGRRAIVRLDPATMRPAPWTETARAVGATLLRPATTPA</sequence>
<dbReference type="Proteomes" id="UP000198217">
    <property type="component" value="Chromosome I"/>
</dbReference>
<dbReference type="GO" id="GO:0016787">
    <property type="term" value="F:hydrolase activity"/>
    <property type="evidence" value="ECO:0007669"/>
    <property type="project" value="UniProtKB-KW"/>
</dbReference>
<name>A0A1C5K6V2_9ACTN</name>
<dbReference type="RefSeq" id="WP_088996508.1">
    <property type="nucleotide sequence ID" value="NZ_LT607750.1"/>
</dbReference>